<evidence type="ECO:0000313" key="11">
    <source>
        <dbReference type="Proteomes" id="UP000694388"/>
    </source>
</evidence>
<dbReference type="Ensembl" id="ENSEBUT00000003339.1">
    <property type="protein sequence ID" value="ENSEBUP00000002976.1"/>
    <property type="gene ID" value="ENSEBUG00000002207.1"/>
</dbReference>
<evidence type="ECO:0000313" key="10">
    <source>
        <dbReference type="Ensembl" id="ENSEBUP00000002961.1"/>
    </source>
</evidence>
<dbReference type="Proteomes" id="UP000694388">
    <property type="component" value="Unplaced"/>
</dbReference>
<evidence type="ECO:0000256" key="1">
    <source>
        <dbReference type="ARBA" id="ARBA00004141"/>
    </source>
</evidence>
<evidence type="ECO:0000256" key="3">
    <source>
        <dbReference type="ARBA" id="ARBA00022692"/>
    </source>
</evidence>
<accession>A0A8C4N8G2</accession>
<dbReference type="OMA" id="TCEAYIS"/>
<dbReference type="InterPro" id="IPR007203">
    <property type="entry name" value="ORMDL"/>
</dbReference>
<evidence type="ECO:0000256" key="8">
    <source>
        <dbReference type="PIRNR" id="PIRNR018147"/>
    </source>
</evidence>
<organism evidence="10 11">
    <name type="scientific">Eptatretus burgeri</name>
    <name type="common">Inshore hagfish</name>
    <dbReference type="NCBI Taxonomy" id="7764"/>
    <lineage>
        <taxon>Eukaryota</taxon>
        <taxon>Metazoa</taxon>
        <taxon>Chordata</taxon>
        <taxon>Craniata</taxon>
        <taxon>Vertebrata</taxon>
        <taxon>Cyclostomata</taxon>
        <taxon>Myxini</taxon>
        <taxon>Myxiniformes</taxon>
        <taxon>Myxinidae</taxon>
        <taxon>Eptatretinae</taxon>
        <taxon>Eptatretus</taxon>
    </lineage>
</organism>
<protein>
    <recommendedName>
        <fullName evidence="8">ORM1-like protein</fullName>
    </recommendedName>
</protein>
<dbReference type="GO" id="GO:0006672">
    <property type="term" value="P:ceramide metabolic process"/>
    <property type="evidence" value="ECO:0007669"/>
    <property type="project" value="UniProtKB-UniRule"/>
</dbReference>
<comment type="similarity">
    <text evidence="2 8">Belongs to the ORM family.</text>
</comment>
<dbReference type="Pfam" id="PF04061">
    <property type="entry name" value="ORMDL"/>
    <property type="match status" value="1"/>
</dbReference>
<keyword evidence="4 9" id="KW-1133">Transmembrane helix</keyword>
<dbReference type="PANTHER" id="PTHR12665">
    <property type="entry name" value="ORMDL PROTEINS"/>
    <property type="match status" value="1"/>
</dbReference>
<keyword evidence="3 9" id="KW-0812">Transmembrane</keyword>
<comment type="subunit">
    <text evidence="6">Ceramide-sensitive subunit of the serine palmitoyltransferase (SPT) complex, which is also composed of SPTLC1, SPTLC2/3 and SPTSSA/B.</text>
</comment>
<evidence type="ECO:0000256" key="2">
    <source>
        <dbReference type="ARBA" id="ARBA00007649"/>
    </source>
</evidence>
<dbReference type="GO" id="GO:0005789">
    <property type="term" value="C:endoplasmic reticulum membrane"/>
    <property type="evidence" value="ECO:0007669"/>
    <property type="project" value="InterPro"/>
</dbReference>
<proteinExistence type="inferred from homology"/>
<dbReference type="GeneTree" id="ENSGT00950000183178"/>
<evidence type="ECO:0000256" key="7">
    <source>
        <dbReference type="ARBA" id="ARBA00045896"/>
    </source>
</evidence>
<feature type="transmembrane region" description="Helical" evidence="9">
    <location>
        <begin position="23"/>
        <end position="51"/>
    </location>
</feature>
<keyword evidence="8" id="KW-0256">Endoplasmic reticulum</keyword>
<evidence type="ECO:0000256" key="4">
    <source>
        <dbReference type="ARBA" id="ARBA00022989"/>
    </source>
</evidence>
<dbReference type="Ensembl" id="ENSEBUT00000003344.1">
    <property type="protein sequence ID" value="ENSEBUP00000002981.1"/>
    <property type="gene ID" value="ENSEBUG00000002207.1"/>
</dbReference>
<comment type="function">
    <text evidence="7">Plays an essential role in the homeostatic regulation of sphingolipid de novo biosynthesis by modulating the activity of the serine palmitoyltransferase (SPT) in response to ceramide levels. When complexed to SPT, the binding of ceramides to its N-terminus stabilizes a conformation that block SPT substrate entry, hence preventing SPT catalytic activity. Through this mechanism, maintains ceramide levels at sufficient concentrations for the production of complex sphingolipids, but which prevents the accumulation of ceramides to levels that trigger apoptosis.</text>
</comment>
<dbReference type="PIRSF" id="PIRSF018147">
    <property type="entry name" value="ORMDL"/>
    <property type="match status" value="1"/>
</dbReference>
<evidence type="ECO:0000256" key="9">
    <source>
        <dbReference type="SAM" id="Phobius"/>
    </source>
</evidence>
<keyword evidence="11" id="KW-1185">Reference proteome</keyword>
<reference evidence="10" key="1">
    <citation type="submission" date="2025-05" db="UniProtKB">
        <authorList>
            <consortium name="Ensembl"/>
        </authorList>
    </citation>
    <scope>IDENTIFICATION</scope>
</reference>
<comment type="subcellular location">
    <subcellularLocation>
        <location evidence="1">Membrane</location>
        <topology evidence="1">Multi-pass membrane protein</topology>
    </subcellularLocation>
</comment>
<name>A0A8C4N8G2_EPTBU</name>
<dbReference type="GO" id="GO:2000303">
    <property type="term" value="P:regulation of ceramide biosynthetic process"/>
    <property type="evidence" value="ECO:0007669"/>
    <property type="project" value="UniProtKB-UniRule"/>
</dbReference>
<keyword evidence="5 8" id="KW-0472">Membrane</keyword>
<dbReference type="Ensembl" id="ENSEBUT00000003324.1">
    <property type="protein sequence ID" value="ENSEBUP00000002961.1"/>
    <property type="gene ID" value="ENSEBUG00000002207.1"/>
</dbReference>
<sequence length="153" mass="17270">MNVGVAHSSPNPNSGVMNSRGTWLAYAITVGSLHAVLISMPFLSVGLAWTLTNVFHNLAMYVLLHMVKGTPFITPDQGKARLLTYWEQIDHGMQYTTSRKFLTVTPIILYFLASFYTKYEPQHFAVNTVSLMSVLVPKLPQFDRVRIFGINKY</sequence>
<evidence type="ECO:0000256" key="5">
    <source>
        <dbReference type="ARBA" id="ARBA00023136"/>
    </source>
</evidence>
<evidence type="ECO:0000256" key="6">
    <source>
        <dbReference type="ARBA" id="ARBA00038646"/>
    </source>
</evidence>
<dbReference type="AlphaFoldDB" id="A0A8C4N8G2"/>